<keyword evidence="3" id="KW-1185">Reference proteome</keyword>
<feature type="transmembrane region" description="Helical" evidence="1">
    <location>
        <begin position="46"/>
        <end position="66"/>
    </location>
</feature>
<keyword evidence="1" id="KW-0472">Membrane</keyword>
<evidence type="ECO:0000313" key="3">
    <source>
        <dbReference type="Proteomes" id="UP000184420"/>
    </source>
</evidence>
<sequence length="153" mass="17423">MPPPEITLKKSRSLYLVLALGFTGTLLYICLGAYNKTRIIFTINPYVSAILILLFVGSTISSWYNFLNPTSKITFNTEGIIYDKKLIAWQEIKSFRTKYYATDTIDSLNLVITLYDSRKKTISLFALATDEQQIRACITAYTSHSIQDEGHFN</sequence>
<gene>
    <name evidence="2" type="ORF">SAMN05444266_10585</name>
</gene>
<dbReference type="OrthoDB" id="676644at2"/>
<evidence type="ECO:0008006" key="4">
    <source>
        <dbReference type="Google" id="ProtNLM"/>
    </source>
</evidence>
<keyword evidence="1" id="KW-1133">Transmembrane helix</keyword>
<dbReference type="STRING" id="1419482.SAMN05444266_10585"/>
<evidence type="ECO:0000313" key="2">
    <source>
        <dbReference type="EMBL" id="SHL81528.1"/>
    </source>
</evidence>
<keyword evidence="1" id="KW-0812">Transmembrane</keyword>
<dbReference type="RefSeq" id="WP_073081639.1">
    <property type="nucleotide sequence ID" value="NZ_FRBL01000005.1"/>
</dbReference>
<reference evidence="2 3" key="1">
    <citation type="submission" date="2016-11" db="EMBL/GenBank/DDBJ databases">
        <authorList>
            <person name="Jaros S."/>
            <person name="Januszkiewicz K."/>
            <person name="Wedrychowicz H."/>
        </authorList>
    </citation>
    <scope>NUCLEOTIDE SEQUENCE [LARGE SCALE GENOMIC DNA]</scope>
    <source>
        <strain evidence="2 3">DSM 27406</strain>
    </source>
</reference>
<evidence type="ECO:0000256" key="1">
    <source>
        <dbReference type="SAM" id="Phobius"/>
    </source>
</evidence>
<dbReference type="EMBL" id="FRBL01000005">
    <property type="protein sequence ID" value="SHL81528.1"/>
    <property type="molecule type" value="Genomic_DNA"/>
</dbReference>
<name>A0A1M7DQ51_9BACT</name>
<organism evidence="2 3">
    <name type="scientific">Chitinophaga jiangningensis</name>
    <dbReference type="NCBI Taxonomy" id="1419482"/>
    <lineage>
        <taxon>Bacteria</taxon>
        <taxon>Pseudomonadati</taxon>
        <taxon>Bacteroidota</taxon>
        <taxon>Chitinophagia</taxon>
        <taxon>Chitinophagales</taxon>
        <taxon>Chitinophagaceae</taxon>
        <taxon>Chitinophaga</taxon>
    </lineage>
</organism>
<accession>A0A1M7DQ51</accession>
<feature type="transmembrane region" description="Helical" evidence="1">
    <location>
        <begin position="12"/>
        <end position="34"/>
    </location>
</feature>
<dbReference type="Proteomes" id="UP000184420">
    <property type="component" value="Unassembled WGS sequence"/>
</dbReference>
<dbReference type="AlphaFoldDB" id="A0A1M7DQ51"/>
<proteinExistence type="predicted"/>
<protein>
    <recommendedName>
        <fullName evidence="4">PH domain-containing protein</fullName>
    </recommendedName>
</protein>